<evidence type="ECO:0008006" key="5">
    <source>
        <dbReference type="Google" id="ProtNLM"/>
    </source>
</evidence>
<feature type="transmembrane region" description="Helical" evidence="2">
    <location>
        <begin position="35"/>
        <end position="54"/>
    </location>
</feature>
<keyword evidence="2" id="KW-1133">Transmembrane helix</keyword>
<keyword evidence="2" id="KW-0812">Transmembrane</keyword>
<dbReference type="EMBL" id="BAABLV010000013">
    <property type="protein sequence ID" value="GAA4893158.1"/>
    <property type="molecule type" value="Genomic_DNA"/>
</dbReference>
<keyword evidence="2" id="KW-0472">Membrane</keyword>
<gene>
    <name evidence="3" type="ORF">GCM10025789_07870</name>
</gene>
<evidence type="ECO:0000313" key="4">
    <source>
        <dbReference type="Proteomes" id="UP001501521"/>
    </source>
</evidence>
<dbReference type="RefSeq" id="WP_345579291.1">
    <property type="nucleotide sequence ID" value="NZ_BAABLV010000013.1"/>
</dbReference>
<evidence type="ECO:0000256" key="1">
    <source>
        <dbReference type="SAM" id="MobiDB-lite"/>
    </source>
</evidence>
<feature type="region of interest" description="Disordered" evidence="1">
    <location>
        <begin position="1"/>
        <end position="29"/>
    </location>
</feature>
<sequence>MSDDQLSEMFKRDLPRPGDGAWSEDARRRAGRRRVTVGTLAMVAALAVVSPFALQLMNRSSDTAVPAPLGTEPVATAAADREAACSGAGGSTADELPEEAVRLWLCDEPGEIGFSRTGPQDPLTQGVDEALAAFQELPKADPNQTCTAEYTLTYVVVAEAADGTMTPVRGELHGCRSVGNRSGGGAFLDTLAGLWQAQRAASPAPTSSLSSEQVCSSIGAILPATVDGATQGALCRPDDGTGAKSEGVELPADVLQRVKDDVAANAVDGALGEWEPTARLVLANAWGESVTLTRFASGSYVVGSQVWRPKGDLAAELDALVGQLGNPVTQQPYVPERPDCTAARNTAAETPAVIEGEITGVYFCFESPEGGPRLIAPGGLYEPAFVERAVAAFNGLPVLEGECALPSDGTRPEVYVVYAGMEGDVAAVRADGCGPATGAVQKDGDLVGVLVDLFHEQTGDEGAGMYYGAQELCPRADSLVPFSPEVEGATQIVACLGPDGALPVDLPQELVKAISATFESAPQPDDWAAGEGTLVWVNKYGEPMTLLRGEDGSFGWIADGPRVWTPSADVQAQLDRIFEL</sequence>
<reference evidence="4" key="1">
    <citation type="journal article" date="2019" name="Int. J. Syst. Evol. Microbiol.">
        <title>The Global Catalogue of Microorganisms (GCM) 10K type strain sequencing project: providing services to taxonomists for standard genome sequencing and annotation.</title>
        <authorList>
            <consortium name="The Broad Institute Genomics Platform"/>
            <consortium name="The Broad Institute Genome Sequencing Center for Infectious Disease"/>
            <person name="Wu L."/>
            <person name="Ma J."/>
        </authorList>
    </citation>
    <scope>NUCLEOTIDE SEQUENCE [LARGE SCALE GENOMIC DNA]</scope>
    <source>
        <strain evidence="4">JCM 19125</strain>
    </source>
</reference>
<name>A0ABP9F6N3_9ACTN</name>
<evidence type="ECO:0000256" key="2">
    <source>
        <dbReference type="SAM" id="Phobius"/>
    </source>
</evidence>
<dbReference type="Proteomes" id="UP001501521">
    <property type="component" value="Unassembled WGS sequence"/>
</dbReference>
<proteinExistence type="predicted"/>
<evidence type="ECO:0000313" key="3">
    <source>
        <dbReference type="EMBL" id="GAA4893158.1"/>
    </source>
</evidence>
<accession>A0ABP9F6N3</accession>
<protein>
    <recommendedName>
        <fullName evidence="5">Serine/threonine protein kinase</fullName>
    </recommendedName>
</protein>
<comment type="caution">
    <text evidence="3">The sequence shown here is derived from an EMBL/GenBank/DDBJ whole genome shotgun (WGS) entry which is preliminary data.</text>
</comment>
<organism evidence="3 4">
    <name type="scientific">Tessaracoccus lubricantis</name>
    <dbReference type="NCBI Taxonomy" id="545543"/>
    <lineage>
        <taxon>Bacteria</taxon>
        <taxon>Bacillati</taxon>
        <taxon>Actinomycetota</taxon>
        <taxon>Actinomycetes</taxon>
        <taxon>Propionibacteriales</taxon>
        <taxon>Propionibacteriaceae</taxon>
        <taxon>Tessaracoccus</taxon>
    </lineage>
</organism>
<keyword evidence="4" id="KW-1185">Reference proteome</keyword>